<gene>
    <name evidence="3" type="primary">ABSGL_10552.1 scaffold 12026</name>
</gene>
<evidence type="ECO:0000313" key="4">
    <source>
        <dbReference type="Proteomes" id="UP000078561"/>
    </source>
</evidence>
<name>A0A163JTF0_ABSGL</name>
<dbReference type="STRING" id="4829.A0A163JTF0"/>
<feature type="region of interest" description="Disordered" evidence="1">
    <location>
        <begin position="36"/>
        <end position="68"/>
    </location>
</feature>
<evidence type="ECO:0000256" key="1">
    <source>
        <dbReference type="SAM" id="MobiDB-lite"/>
    </source>
</evidence>
<protein>
    <submittedName>
        <fullName evidence="3">Uncharacterized protein</fullName>
    </submittedName>
</protein>
<reference evidence="3" key="1">
    <citation type="submission" date="2016-04" db="EMBL/GenBank/DDBJ databases">
        <authorList>
            <person name="Evans L.H."/>
            <person name="Alamgir A."/>
            <person name="Owens N."/>
            <person name="Weber N.D."/>
            <person name="Virtaneva K."/>
            <person name="Barbian K."/>
            <person name="Babar A."/>
            <person name="Rosenke K."/>
        </authorList>
    </citation>
    <scope>NUCLEOTIDE SEQUENCE [LARGE SCALE GENOMIC DNA]</scope>
    <source>
        <strain evidence="3">CBS 101.48</strain>
    </source>
</reference>
<keyword evidence="4" id="KW-1185">Reference proteome</keyword>
<dbReference type="AlphaFoldDB" id="A0A163JTF0"/>
<feature type="compositionally biased region" description="Low complexity" evidence="1">
    <location>
        <begin position="43"/>
        <end position="64"/>
    </location>
</feature>
<feature type="signal peptide" evidence="2">
    <location>
        <begin position="1"/>
        <end position="21"/>
    </location>
</feature>
<organism evidence="3">
    <name type="scientific">Absidia glauca</name>
    <name type="common">Pin mould</name>
    <dbReference type="NCBI Taxonomy" id="4829"/>
    <lineage>
        <taxon>Eukaryota</taxon>
        <taxon>Fungi</taxon>
        <taxon>Fungi incertae sedis</taxon>
        <taxon>Mucoromycota</taxon>
        <taxon>Mucoromycotina</taxon>
        <taxon>Mucoromycetes</taxon>
        <taxon>Mucorales</taxon>
        <taxon>Cunninghamellaceae</taxon>
        <taxon>Absidia</taxon>
    </lineage>
</organism>
<dbReference type="EMBL" id="LT554414">
    <property type="protein sequence ID" value="SAM04686.1"/>
    <property type="molecule type" value="Genomic_DNA"/>
</dbReference>
<dbReference type="InParanoid" id="A0A163JTF0"/>
<proteinExistence type="predicted"/>
<sequence>MQWRALVLLLTGLVVIYLVSLLQETPYPHPAKLYIPPPSQRLSSPTTVDSPSSTSTTTTTTTTTKRLLKQPPDTTLLTISDTHVYHTSLWFELFPPNHSLRLGSRSFKNGGLGYLLQQRQELSVYYTNTTDPSTSATNKTTASGWETTHEHVFNGPISQHSSLNNGRDGSSSTTGVQFAVLYHILDDEDLQHWARIFYFPTNTALDDDSTVSAGLEYKDALLPGSTWISLFSLEPSAILYSRDPDAYRFRWARLPNNLTAGPHSRYADLIVLSQSEHGDRTYLYDQPEDIEEHTGLLSGMYSPILGAMQVFTLNAYKTYWNFHVKGVMAENATANLLDPWTGRKIIDDDYDVITHETLEYMAIVDGVHIQHERIKLDMPMLHLSRSKDAKVLVMSSIKYPLHSLVYMDDELGLVLQQNGNEKDNIWIKDQVDMDDMDGDLMGLQLDTTGHYLAAWTNKDQLFIFCRRQLHRRSLQHQHQQQRQHPYEPQEQHRKPVKEDDRDLVLDEDRLERWMLSMVITSDQGELTDKTLYLCCESSVATNPPFCLSLVIVVGMKNGAVHSYSLDKAEPQKPINFWSFVVEQWHIWLPMSIVIFFFVASENQQASRIDNVQH</sequence>
<dbReference type="OrthoDB" id="2153288at2759"/>
<evidence type="ECO:0000313" key="3">
    <source>
        <dbReference type="EMBL" id="SAM04686.1"/>
    </source>
</evidence>
<accession>A0A163JTF0</accession>
<evidence type="ECO:0000256" key="2">
    <source>
        <dbReference type="SAM" id="SignalP"/>
    </source>
</evidence>
<feature type="chain" id="PRO_5007843429" evidence="2">
    <location>
        <begin position="22"/>
        <end position="613"/>
    </location>
</feature>
<keyword evidence="2" id="KW-0732">Signal</keyword>
<feature type="region of interest" description="Disordered" evidence="1">
    <location>
        <begin position="474"/>
        <end position="501"/>
    </location>
</feature>
<feature type="compositionally biased region" description="Basic and acidic residues" evidence="1">
    <location>
        <begin position="484"/>
        <end position="501"/>
    </location>
</feature>
<dbReference type="Proteomes" id="UP000078561">
    <property type="component" value="Unassembled WGS sequence"/>
</dbReference>